<evidence type="ECO:0000256" key="1">
    <source>
        <dbReference type="ARBA" id="ARBA00004496"/>
    </source>
</evidence>
<evidence type="ECO:0000313" key="8">
    <source>
        <dbReference type="Proteomes" id="UP001523262"/>
    </source>
</evidence>
<dbReference type="SUPFAM" id="SSF47598">
    <property type="entry name" value="Ribbon-helix-helix"/>
    <property type="match status" value="1"/>
</dbReference>
<comment type="caution">
    <text evidence="7">The sequence shown here is derived from an EMBL/GenBank/DDBJ whole genome shotgun (WGS) entry which is preliminary data.</text>
</comment>
<evidence type="ECO:0000256" key="5">
    <source>
        <dbReference type="ARBA" id="ARBA00023125"/>
    </source>
</evidence>
<dbReference type="InterPro" id="IPR008876">
    <property type="entry name" value="TraY"/>
</dbReference>
<dbReference type="EMBL" id="JAMQCR010000001">
    <property type="protein sequence ID" value="MCM2531660.1"/>
    <property type="molecule type" value="Genomic_DNA"/>
</dbReference>
<evidence type="ECO:0000256" key="6">
    <source>
        <dbReference type="SAM" id="Coils"/>
    </source>
</evidence>
<dbReference type="InterPro" id="IPR010985">
    <property type="entry name" value="Ribbon_hlx_hlx"/>
</dbReference>
<name>A0ABT0W5P8_9BACI</name>
<evidence type="ECO:0000256" key="4">
    <source>
        <dbReference type="ARBA" id="ARBA00022490"/>
    </source>
</evidence>
<keyword evidence="4" id="KW-0963">Cytoplasm</keyword>
<comment type="similarity">
    <text evidence="2">Belongs to the TraY family.</text>
</comment>
<dbReference type="Pfam" id="PF05509">
    <property type="entry name" value="TraY"/>
    <property type="match status" value="1"/>
</dbReference>
<sequence length="51" mass="6098">MAIKKTKGAINITLEKEMIEKLRQESEQNKRTLSNEIAFIIEEYWKMRANQ</sequence>
<evidence type="ECO:0000313" key="7">
    <source>
        <dbReference type="EMBL" id="MCM2531660.1"/>
    </source>
</evidence>
<feature type="coiled-coil region" evidence="6">
    <location>
        <begin position="16"/>
        <end position="43"/>
    </location>
</feature>
<evidence type="ECO:0000256" key="2">
    <source>
        <dbReference type="ARBA" id="ARBA00007183"/>
    </source>
</evidence>
<comment type="subcellular location">
    <subcellularLocation>
        <location evidence="1">Cytoplasm</location>
    </subcellularLocation>
</comment>
<dbReference type="Proteomes" id="UP001523262">
    <property type="component" value="Unassembled WGS sequence"/>
</dbReference>
<accession>A0ABT0W5P8</accession>
<keyword evidence="6" id="KW-0175">Coiled coil</keyword>
<keyword evidence="8" id="KW-1185">Reference proteome</keyword>
<proteinExistence type="inferred from homology"/>
<protein>
    <recommendedName>
        <fullName evidence="3">Relaxosome protein TraY</fullName>
    </recommendedName>
</protein>
<reference evidence="7 8" key="1">
    <citation type="submission" date="2022-06" db="EMBL/GenBank/DDBJ databases">
        <authorList>
            <person name="Jeon C.O."/>
        </authorList>
    </citation>
    <scope>NUCLEOTIDE SEQUENCE [LARGE SCALE GENOMIC DNA]</scope>
    <source>
        <strain evidence="7 8">KCTC 13943</strain>
    </source>
</reference>
<gene>
    <name evidence="7" type="ORF">NDK43_03635</name>
</gene>
<organism evidence="7 8">
    <name type="scientific">Neobacillus pocheonensis</name>
    <dbReference type="NCBI Taxonomy" id="363869"/>
    <lineage>
        <taxon>Bacteria</taxon>
        <taxon>Bacillati</taxon>
        <taxon>Bacillota</taxon>
        <taxon>Bacilli</taxon>
        <taxon>Bacillales</taxon>
        <taxon>Bacillaceae</taxon>
        <taxon>Neobacillus</taxon>
    </lineage>
</organism>
<keyword evidence="5" id="KW-0238">DNA-binding</keyword>
<evidence type="ECO:0000256" key="3">
    <source>
        <dbReference type="ARBA" id="ARBA00020541"/>
    </source>
</evidence>